<comment type="caution">
    <text evidence="2">The sequence shown here is derived from an EMBL/GenBank/DDBJ whole genome shotgun (WGS) entry which is preliminary data.</text>
</comment>
<proteinExistence type="predicted"/>
<dbReference type="SUPFAM" id="SSF52540">
    <property type="entry name" value="P-loop containing nucleoside triphosphate hydrolases"/>
    <property type="match status" value="1"/>
</dbReference>
<keyword evidence="3" id="KW-1185">Reference proteome</keyword>
<name>A0ABS1QRB4_9GAMM</name>
<dbReference type="RefSeq" id="WP_202084234.1">
    <property type="nucleotide sequence ID" value="NZ_JAERTZ010000018.1"/>
</dbReference>
<dbReference type="Proteomes" id="UP000638570">
    <property type="component" value="Unassembled WGS sequence"/>
</dbReference>
<dbReference type="PANTHER" id="PTHR43581">
    <property type="entry name" value="ATP/GTP PHOSPHATASE"/>
    <property type="match status" value="1"/>
</dbReference>
<dbReference type="InterPro" id="IPR041685">
    <property type="entry name" value="AAA_GajA/Old/RecF-like"/>
</dbReference>
<dbReference type="PANTHER" id="PTHR43581:SF2">
    <property type="entry name" value="EXCINUCLEASE ATPASE SUBUNIT"/>
    <property type="match status" value="1"/>
</dbReference>
<accession>A0ABS1QRB4</accession>
<protein>
    <submittedName>
        <fullName evidence="2">AAA family ATPase</fullName>
    </submittedName>
</protein>
<evidence type="ECO:0000259" key="1">
    <source>
        <dbReference type="Pfam" id="PF13175"/>
    </source>
</evidence>
<dbReference type="Gene3D" id="3.40.50.300">
    <property type="entry name" value="P-loop containing nucleotide triphosphate hydrolases"/>
    <property type="match status" value="1"/>
</dbReference>
<evidence type="ECO:0000313" key="2">
    <source>
        <dbReference type="EMBL" id="MBL1377411.1"/>
    </source>
</evidence>
<dbReference type="EMBL" id="JAERTZ010000018">
    <property type="protein sequence ID" value="MBL1377411.1"/>
    <property type="molecule type" value="Genomic_DNA"/>
</dbReference>
<organism evidence="2 3">
    <name type="scientific">Zobellella iuensis</name>
    <dbReference type="NCBI Taxonomy" id="2803811"/>
    <lineage>
        <taxon>Bacteria</taxon>
        <taxon>Pseudomonadati</taxon>
        <taxon>Pseudomonadota</taxon>
        <taxon>Gammaproteobacteria</taxon>
        <taxon>Aeromonadales</taxon>
        <taxon>Aeromonadaceae</taxon>
        <taxon>Zobellella</taxon>
    </lineage>
</organism>
<dbReference type="InterPro" id="IPR051396">
    <property type="entry name" value="Bact_Antivir_Def_Nuclease"/>
</dbReference>
<dbReference type="Pfam" id="PF13175">
    <property type="entry name" value="AAA_15"/>
    <property type="match status" value="1"/>
</dbReference>
<gene>
    <name evidence="2" type="ORF">JKV55_08715</name>
</gene>
<feature type="domain" description="Endonuclease GajA/Old nuclease/RecF-like AAA" evidence="1">
    <location>
        <begin position="1"/>
        <end position="421"/>
    </location>
</feature>
<dbReference type="InterPro" id="IPR027417">
    <property type="entry name" value="P-loop_NTPase"/>
</dbReference>
<reference evidence="3" key="1">
    <citation type="submission" date="2021-01" db="EMBL/GenBank/DDBJ databases">
        <title>Genome public.</title>
        <authorList>
            <person name="Liu C."/>
            <person name="Sun Q."/>
        </authorList>
    </citation>
    <scope>NUCLEOTIDE SEQUENCE [LARGE SCALE GENOMIC DNA]</scope>
    <source>
        <strain evidence="3">CGMCC 1.18722</strain>
    </source>
</reference>
<evidence type="ECO:0000313" key="3">
    <source>
        <dbReference type="Proteomes" id="UP000638570"/>
    </source>
</evidence>
<sequence length="436" mass="50951">MKLKKLLINGLFGHFNHVIKFKDENITIVTAPNGYGKTICLKVIDSIFNRKLSFLCDLQFSSIELFTSNGTLEIIKNNDEERSRSITLGHSDESEIHEYSREFELSTRKSQSTHVIDMHVPFLHRVGPREWEDHRTNEVYTFEEVIENFAEYLPNEFTSKNYPQWFIDFSNSLNAHFVQDQRLIQRKADRTSRGRKQSYEDTIEKYAAELAELIRDSGFQSSHVSQQLDTTFPVRLLANDRNFRSKDASVLKDELQALQNKRAELSSFNLLSSEQHLPAMRMLDDIKDEDRKVLTLYVEDTYAKLKPYENLYKKIELFSRILNSKRLSFKKIKIEAEKGFHFETEEKRPLKLTQLSSGEQHQVVLLYELIFKTKENVLVLIDEPEISLHVAWQKEFLKDLEEIIEIQNMPVVIATHSPQIIDGKWELTVDLEGGLS</sequence>